<organism evidence="1 2">
    <name type="scientific">Plasmodium ovale wallikeri</name>
    <dbReference type="NCBI Taxonomy" id="864142"/>
    <lineage>
        <taxon>Eukaryota</taxon>
        <taxon>Sar</taxon>
        <taxon>Alveolata</taxon>
        <taxon>Apicomplexa</taxon>
        <taxon>Aconoidasida</taxon>
        <taxon>Haemosporida</taxon>
        <taxon>Plasmodiidae</taxon>
        <taxon>Plasmodium</taxon>
        <taxon>Plasmodium (Plasmodium)</taxon>
    </lineage>
</organism>
<dbReference type="EMBL" id="FLRE01000042">
    <property type="protein sequence ID" value="SBT32808.1"/>
    <property type="molecule type" value="Genomic_DNA"/>
</dbReference>
<dbReference type="Proteomes" id="UP000078550">
    <property type="component" value="Unassembled WGS sequence"/>
</dbReference>
<evidence type="ECO:0000313" key="1">
    <source>
        <dbReference type="EMBL" id="SBT32808.1"/>
    </source>
</evidence>
<reference evidence="2" key="1">
    <citation type="submission" date="2016-05" db="EMBL/GenBank/DDBJ databases">
        <authorList>
            <person name="Naeem Raeece"/>
        </authorList>
    </citation>
    <scope>NUCLEOTIDE SEQUENCE [LARGE SCALE GENOMIC DNA]</scope>
</reference>
<proteinExistence type="predicted"/>
<protein>
    <submittedName>
        <fullName evidence="1">Uncharacterized protein</fullName>
    </submittedName>
</protein>
<dbReference type="AlphaFoldDB" id="A0A1A8YML1"/>
<name>A0A1A8YML1_PLAOA</name>
<accession>A0A1A8YML1</accession>
<sequence>MGIPSNVKQNENSCRCQFVAFAAIGDMDAIRIHVPRRKHKVLKNTLVCTRVNVDILKHAIAPSTLIRRVNSVLGRMRTKMLDLQLPCV</sequence>
<evidence type="ECO:0000313" key="2">
    <source>
        <dbReference type="Proteomes" id="UP000078550"/>
    </source>
</evidence>
<gene>
    <name evidence="1" type="ORF">POVWA2_011560</name>
</gene>